<gene>
    <name evidence="2" type="ORF">HPB52_000331</name>
</gene>
<name>A0A9D4Q9L5_RHISA</name>
<dbReference type="Proteomes" id="UP000821837">
    <property type="component" value="Chromosome 11"/>
</dbReference>
<dbReference type="AlphaFoldDB" id="A0A9D4Q9L5"/>
<comment type="caution">
    <text evidence="2">The sequence shown here is derived from an EMBL/GenBank/DDBJ whole genome shotgun (WGS) entry which is preliminary data.</text>
</comment>
<feature type="region of interest" description="Disordered" evidence="1">
    <location>
        <begin position="1"/>
        <end position="28"/>
    </location>
</feature>
<accession>A0A9D4Q9L5</accession>
<organism evidence="2 3">
    <name type="scientific">Rhipicephalus sanguineus</name>
    <name type="common">Brown dog tick</name>
    <name type="synonym">Ixodes sanguineus</name>
    <dbReference type="NCBI Taxonomy" id="34632"/>
    <lineage>
        <taxon>Eukaryota</taxon>
        <taxon>Metazoa</taxon>
        <taxon>Ecdysozoa</taxon>
        <taxon>Arthropoda</taxon>
        <taxon>Chelicerata</taxon>
        <taxon>Arachnida</taxon>
        <taxon>Acari</taxon>
        <taxon>Parasitiformes</taxon>
        <taxon>Ixodida</taxon>
        <taxon>Ixodoidea</taxon>
        <taxon>Ixodidae</taxon>
        <taxon>Rhipicephalinae</taxon>
        <taxon>Rhipicephalus</taxon>
        <taxon>Rhipicephalus</taxon>
    </lineage>
</organism>
<reference evidence="2" key="2">
    <citation type="submission" date="2021-09" db="EMBL/GenBank/DDBJ databases">
        <authorList>
            <person name="Jia N."/>
            <person name="Wang J."/>
            <person name="Shi W."/>
            <person name="Du L."/>
            <person name="Sun Y."/>
            <person name="Zhan W."/>
            <person name="Jiang J."/>
            <person name="Wang Q."/>
            <person name="Zhang B."/>
            <person name="Ji P."/>
            <person name="Sakyi L.B."/>
            <person name="Cui X."/>
            <person name="Yuan T."/>
            <person name="Jiang B."/>
            <person name="Yang W."/>
            <person name="Lam T.T.-Y."/>
            <person name="Chang Q."/>
            <person name="Ding S."/>
            <person name="Wang X."/>
            <person name="Zhu J."/>
            <person name="Ruan X."/>
            <person name="Zhao L."/>
            <person name="Wei J."/>
            <person name="Que T."/>
            <person name="Du C."/>
            <person name="Cheng J."/>
            <person name="Dai P."/>
            <person name="Han X."/>
            <person name="Huang E."/>
            <person name="Gao Y."/>
            <person name="Liu J."/>
            <person name="Shao H."/>
            <person name="Ye R."/>
            <person name="Li L."/>
            <person name="Wei W."/>
            <person name="Wang X."/>
            <person name="Wang C."/>
            <person name="Huo Q."/>
            <person name="Li W."/>
            <person name="Guo W."/>
            <person name="Chen H."/>
            <person name="Chen S."/>
            <person name="Zhou L."/>
            <person name="Zhou L."/>
            <person name="Ni X."/>
            <person name="Tian J."/>
            <person name="Zhou Y."/>
            <person name="Sheng Y."/>
            <person name="Liu T."/>
            <person name="Pan Y."/>
            <person name="Xia L."/>
            <person name="Li J."/>
            <person name="Zhao F."/>
            <person name="Cao W."/>
        </authorList>
    </citation>
    <scope>NUCLEOTIDE SEQUENCE</scope>
    <source>
        <strain evidence="2">Rsan-2018</strain>
        <tissue evidence="2">Larvae</tissue>
    </source>
</reference>
<keyword evidence="3" id="KW-1185">Reference proteome</keyword>
<evidence type="ECO:0000256" key="1">
    <source>
        <dbReference type="SAM" id="MobiDB-lite"/>
    </source>
</evidence>
<dbReference type="EMBL" id="JABSTV010001247">
    <property type="protein sequence ID" value="KAH7971588.1"/>
    <property type="molecule type" value="Genomic_DNA"/>
</dbReference>
<evidence type="ECO:0000313" key="3">
    <source>
        <dbReference type="Proteomes" id="UP000821837"/>
    </source>
</evidence>
<sequence>MDLLQLSAPREFPVPSSSSESSRSSNGASMACGVCLQLRSNFFCDECIRNGDFTRSQVRCPESGLQED</sequence>
<proteinExistence type="predicted"/>
<dbReference type="VEuPathDB" id="VectorBase:RSAN_035679"/>
<evidence type="ECO:0000313" key="2">
    <source>
        <dbReference type="EMBL" id="KAH7971588.1"/>
    </source>
</evidence>
<protein>
    <submittedName>
        <fullName evidence="2">Uncharacterized protein</fullName>
    </submittedName>
</protein>
<feature type="compositionally biased region" description="Low complexity" evidence="1">
    <location>
        <begin position="16"/>
        <end position="25"/>
    </location>
</feature>
<reference evidence="2" key="1">
    <citation type="journal article" date="2020" name="Cell">
        <title>Large-Scale Comparative Analyses of Tick Genomes Elucidate Their Genetic Diversity and Vector Capacities.</title>
        <authorList>
            <consortium name="Tick Genome and Microbiome Consortium (TIGMIC)"/>
            <person name="Jia N."/>
            <person name="Wang J."/>
            <person name="Shi W."/>
            <person name="Du L."/>
            <person name="Sun Y."/>
            <person name="Zhan W."/>
            <person name="Jiang J.F."/>
            <person name="Wang Q."/>
            <person name="Zhang B."/>
            <person name="Ji P."/>
            <person name="Bell-Sakyi L."/>
            <person name="Cui X.M."/>
            <person name="Yuan T.T."/>
            <person name="Jiang B.G."/>
            <person name="Yang W.F."/>
            <person name="Lam T.T."/>
            <person name="Chang Q.C."/>
            <person name="Ding S.J."/>
            <person name="Wang X.J."/>
            <person name="Zhu J.G."/>
            <person name="Ruan X.D."/>
            <person name="Zhao L."/>
            <person name="Wei J.T."/>
            <person name="Ye R.Z."/>
            <person name="Que T.C."/>
            <person name="Du C.H."/>
            <person name="Zhou Y.H."/>
            <person name="Cheng J.X."/>
            <person name="Dai P.F."/>
            <person name="Guo W.B."/>
            <person name="Han X.H."/>
            <person name="Huang E.J."/>
            <person name="Li L.F."/>
            <person name="Wei W."/>
            <person name="Gao Y.C."/>
            <person name="Liu J.Z."/>
            <person name="Shao H.Z."/>
            <person name="Wang X."/>
            <person name="Wang C.C."/>
            <person name="Yang T.C."/>
            <person name="Huo Q.B."/>
            <person name="Li W."/>
            <person name="Chen H.Y."/>
            <person name="Chen S.E."/>
            <person name="Zhou L.G."/>
            <person name="Ni X.B."/>
            <person name="Tian J.H."/>
            <person name="Sheng Y."/>
            <person name="Liu T."/>
            <person name="Pan Y.S."/>
            <person name="Xia L.Y."/>
            <person name="Li J."/>
            <person name="Zhao F."/>
            <person name="Cao W.C."/>
        </authorList>
    </citation>
    <scope>NUCLEOTIDE SEQUENCE</scope>
    <source>
        <strain evidence="2">Rsan-2018</strain>
    </source>
</reference>